<protein>
    <submittedName>
        <fullName evidence="2">Uncharacterized protein</fullName>
    </submittedName>
</protein>
<dbReference type="RefSeq" id="WP_244176274.1">
    <property type="nucleotide sequence ID" value="NZ_CAUSAB010000019.1"/>
</dbReference>
<comment type="caution">
    <text evidence="2">The sequence shown here is derived from an EMBL/GenBank/DDBJ whole genome shotgun (WGS) entry which is preliminary data.</text>
</comment>
<name>A0ABY0TM65_9PSED</name>
<gene>
    <name evidence="2" type="ORF">SAMN04490186_3187</name>
</gene>
<evidence type="ECO:0000256" key="1">
    <source>
        <dbReference type="SAM" id="Phobius"/>
    </source>
</evidence>
<accession>A0ABY0TM65</accession>
<keyword evidence="1" id="KW-0472">Membrane</keyword>
<dbReference type="EMBL" id="FNKM01000002">
    <property type="protein sequence ID" value="SDR06901.1"/>
    <property type="molecule type" value="Genomic_DNA"/>
</dbReference>
<reference evidence="2 3" key="1">
    <citation type="submission" date="2016-10" db="EMBL/GenBank/DDBJ databases">
        <authorList>
            <person name="Varghese N."/>
            <person name="Submissions S."/>
        </authorList>
    </citation>
    <scope>NUCLEOTIDE SEQUENCE [LARGE SCALE GENOMIC DNA]</scope>
    <source>
        <strain evidence="2 3">BS2976</strain>
    </source>
</reference>
<feature type="transmembrane region" description="Helical" evidence="1">
    <location>
        <begin position="23"/>
        <end position="45"/>
    </location>
</feature>
<keyword evidence="1" id="KW-0812">Transmembrane</keyword>
<evidence type="ECO:0000313" key="3">
    <source>
        <dbReference type="Proteomes" id="UP000198740"/>
    </source>
</evidence>
<dbReference type="Proteomes" id="UP000198740">
    <property type="component" value="Unassembled WGS sequence"/>
</dbReference>
<keyword evidence="1" id="KW-1133">Transmembrane helix</keyword>
<proteinExistence type="predicted"/>
<sequence length="162" mass="17599">MANPMPAPDESAMPGSGTTRKSLYSRVTTILLALCLVYIAGDWLLSPGRPQLTEVVLRVPISDDASIYGVKDDRGGATVPFSYRYYVYRTLGTDSEILAVLRDANPFLVTRDGAVKVDVESRSITVSVSGDVSDYHSSTLYRHANGSDYTVVSVFLNSRPEG</sequence>
<organism evidence="2 3">
    <name type="scientific">Pseudomonas grimontii</name>
    <dbReference type="NCBI Taxonomy" id="129847"/>
    <lineage>
        <taxon>Bacteria</taxon>
        <taxon>Pseudomonadati</taxon>
        <taxon>Pseudomonadota</taxon>
        <taxon>Gammaproteobacteria</taxon>
        <taxon>Pseudomonadales</taxon>
        <taxon>Pseudomonadaceae</taxon>
        <taxon>Pseudomonas</taxon>
    </lineage>
</organism>
<keyword evidence="3" id="KW-1185">Reference proteome</keyword>
<evidence type="ECO:0000313" key="2">
    <source>
        <dbReference type="EMBL" id="SDR06901.1"/>
    </source>
</evidence>